<dbReference type="Pfam" id="PF00294">
    <property type="entry name" value="PfkB"/>
    <property type="match status" value="1"/>
</dbReference>
<keyword evidence="6" id="KW-1185">Reference proteome</keyword>
<name>A0A1Y6B907_9PROT</name>
<dbReference type="PANTHER" id="PTHR46969">
    <property type="entry name" value="BIFUNCTIONAL PROTEIN HLDE"/>
    <property type="match status" value="1"/>
</dbReference>
<dbReference type="Pfam" id="PF01467">
    <property type="entry name" value="CTP_transf_like"/>
    <property type="match status" value="1"/>
</dbReference>
<dbReference type="GO" id="GO:0033785">
    <property type="term" value="F:heptose 7-phosphate kinase activity"/>
    <property type="evidence" value="ECO:0007669"/>
    <property type="project" value="TreeGrafter"/>
</dbReference>
<dbReference type="SUPFAM" id="SSF52374">
    <property type="entry name" value="Nucleotidylyl transferase"/>
    <property type="match status" value="1"/>
</dbReference>
<dbReference type="Proteomes" id="UP000192917">
    <property type="component" value="Unassembled WGS sequence"/>
</dbReference>
<organism evidence="5 6">
    <name type="scientific">Tistlia consotensis USBA 355</name>
    <dbReference type="NCBI Taxonomy" id="560819"/>
    <lineage>
        <taxon>Bacteria</taxon>
        <taxon>Pseudomonadati</taxon>
        <taxon>Pseudomonadota</taxon>
        <taxon>Alphaproteobacteria</taxon>
        <taxon>Rhodospirillales</taxon>
        <taxon>Rhodovibrionaceae</taxon>
        <taxon>Tistlia</taxon>
    </lineage>
</organism>
<gene>
    <name evidence="5" type="ORF">SAMN05428998_102248</name>
</gene>
<dbReference type="Gene3D" id="3.40.50.620">
    <property type="entry name" value="HUPs"/>
    <property type="match status" value="1"/>
</dbReference>
<evidence type="ECO:0000256" key="1">
    <source>
        <dbReference type="ARBA" id="ARBA00023268"/>
    </source>
</evidence>
<evidence type="ECO:0000313" key="6">
    <source>
        <dbReference type="Proteomes" id="UP000192917"/>
    </source>
</evidence>
<dbReference type="EMBL" id="FWZX01000002">
    <property type="protein sequence ID" value="SME99161.1"/>
    <property type="molecule type" value="Genomic_DNA"/>
</dbReference>
<dbReference type="NCBIfam" id="TIGR00125">
    <property type="entry name" value="cyt_tran_rel"/>
    <property type="match status" value="1"/>
</dbReference>
<dbReference type="GO" id="GO:0005829">
    <property type="term" value="C:cytosol"/>
    <property type="evidence" value="ECO:0007669"/>
    <property type="project" value="TreeGrafter"/>
</dbReference>
<evidence type="ECO:0000313" key="5">
    <source>
        <dbReference type="EMBL" id="SME99161.1"/>
    </source>
</evidence>
<dbReference type="STRING" id="560819.SAMN05428998_102248"/>
<dbReference type="GO" id="GO:0033786">
    <property type="term" value="F:heptose-1-phosphate adenylyltransferase activity"/>
    <property type="evidence" value="ECO:0007669"/>
    <property type="project" value="TreeGrafter"/>
</dbReference>
<dbReference type="Gene3D" id="3.40.1190.20">
    <property type="match status" value="1"/>
</dbReference>
<dbReference type="RefSeq" id="WP_085121317.1">
    <property type="nucleotide sequence ID" value="NZ_FWZX01000002.1"/>
</dbReference>
<dbReference type="InterPro" id="IPR029056">
    <property type="entry name" value="Ribokinase-like"/>
</dbReference>
<accession>A0A1Y6B907</accession>
<dbReference type="AlphaFoldDB" id="A0A1Y6B907"/>
<proteinExistence type="predicted"/>
<dbReference type="InterPro" id="IPR004821">
    <property type="entry name" value="Cyt_trans-like"/>
</dbReference>
<dbReference type="PANTHER" id="PTHR46969:SF1">
    <property type="entry name" value="BIFUNCTIONAL PROTEIN HLDE"/>
    <property type="match status" value="1"/>
</dbReference>
<keyword evidence="2" id="KW-0119">Carbohydrate metabolism</keyword>
<keyword evidence="1" id="KW-0511">Multifunctional enzyme</keyword>
<evidence type="ECO:0000259" key="4">
    <source>
        <dbReference type="Pfam" id="PF01467"/>
    </source>
</evidence>
<feature type="domain" description="Cytidyltransferase-like" evidence="4">
    <location>
        <begin position="31"/>
        <end position="133"/>
    </location>
</feature>
<dbReference type="InterPro" id="IPR014729">
    <property type="entry name" value="Rossmann-like_a/b/a_fold"/>
</dbReference>
<evidence type="ECO:0000259" key="3">
    <source>
        <dbReference type="Pfam" id="PF00294"/>
    </source>
</evidence>
<protein>
    <submittedName>
        <fullName evidence="5">RfaE bifunctional protein, domain II</fullName>
    </submittedName>
</protein>
<dbReference type="InterPro" id="IPR011611">
    <property type="entry name" value="PfkB_dom"/>
</dbReference>
<reference evidence="5 6" key="1">
    <citation type="submission" date="2017-04" db="EMBL/GenBank/DDBJ databases">
        <authorList>
            <person name="Afonso C.L."/>
            <person name="Miller P.J."/>
            <person name="Scott M.A."/>
            <person name="Spackman E."/>
            <person name="Goraichik I."/>
            <person name="Dimitrov K.M."/>
            <person name="Suarez D.L."/>
            <person name="Swayne D.E."/>
        </authorList>
    </citation>
    <scope>NUCLEOTIDE SEQUENCE [LARGE SCALE GENOMIC DNA]</scope>
    <source>
        <strain evidence="5 6">USBA 355</strain>
    </source>
</reference>
<evidence type="ECO:0000256" key="2">
    <source>
        <dbReference type="ARBA" id="ARBA00023277"/>
    </source>
</evidence>
<sequence>MAISSKIVSLETLSRLSQEARARGEAVVQCHGVFDVLHVGHLRHLEAARRHGTMLVVTITADRFVNKGPGRPIFNNDLRCEMLAALDVVSYVAVNNNGNAVPAIEAVKPTVFAKGGEYVDPKDDVTGQIVVEKATVERFGGRIEFTHDLTFSSSSLINSAFDVYSPALNVYLRTARERGLMTELSGVVEAIGKLKVLFVGDMIVDEYAYVRPMGKSAKDNIIATLYQGDECFAGGVVAAANNMAEMCGSVDVLTMLGDQRSYETVIRESLRPNINLQLTRRADAPTTRKCRYVDPNYTRKLFEVYYMDDTPLPSAEQAAFDGLLKEQIADYDVVVVTDFGHGLIADSTRRVLEEGARFLAVNTQTNSANIGYNLINNYRRADLVCIDAPEARLATRERYAPLEQVIRERLTGLIDCGRFIVTNGANGCYTYEPAEQRLSHVPAFVTEVVDTVGAGDAFLSVASPVASLGVPLEYAGFMGNAVGGIKVGIVGHRRSIGKAEVVKFITALLK</sequence>
<feature type="domain" description="Carbohydrate kinase PfkB" evidence="3">
    <location>
        <begin position="196"/>
        <end position="491"/>
    </location>
</feature>
<dbReference type="SUPFAM" id="SSF53613">
    <property type="entry name" value="Ribokinase-like"/>
    <property type="match status" value="1"/>
</dbReference>